<dbReference type="CDD" id="cd17075">
    <property type="entry name" value="UBX1_UBXN9"/>
    <property type="match status" value="1"/>
</dbReference>
<feature type="compositionally biased region" description="Polar residues" evidence="1">
    <location>
        <begin position="201"/>
        <end position="212"/>
    </location>
</feature>
<sequence>MEKAVVVLAPNGRRQTVKVDLNATILQILEEVCRKQGLKSEEYDIKHHNKCLDTSTIIRFSGLPNNAQLELSEATRTRCDGIVTLGLQLEDGTRLTDSFSPNNSLTDVLVKLCPDEMKPETNPVIIYMRREIYGETSFKDTTLRSLGLTNGRAMLRLIHKTPEELHTQANVSAPLPSRPAEEQPYIRPFKQVESPPRVTPVATQFNSNTPQMPSKPKSPPPIEQNLNKKENPITQSIKEEKRESTSLKRPPSTVPTQVNFKQPNKENTVAEEEFVFLGERNAMVFSQETAEAIPTSELPDDFFELTITDAKKLLKDIKKRRMDIENAPFQTKAVRSLLKSTQQLGQLNKYKQAVIRVNFPDQTVLQGVFKPIDTVETIMNFVREYLDDKNIEFYLYTAPPKEIMNKSSRLIEVNCVPNAILHFGTKEPPKNSLYLRKDLFNKFTTASLASLAAAKTRSESTRVTTSNTLDDVSLGDSSSDDVNVGASTSQGKEYEDYARRTPSSGPTTMPKWFKPPK</sequence>
<dbReference type="InterPro" id="IPR001012">
    <property type="entry name" value="UBX_dom"/>
</dbReference>
<dbReference type="CDD" id="cd16105">
    <property type="entry name" value="Ubl_ASPSCR1_like"/>
    <property type="match status" value="1"/>
</dbReference>
<evidence type="ECO:0000256" key="1">
    <source>
        <dbReference type="SAM" id="MobiDB-lite"/>
    </source>
</evidence>
<dbReference type="GO" id="GO:0006886">
    <property type="term" value="P:intracellular protein transport"/>
    <property type="evidence" value="ECO:0007669"/>
    <property type="project" value="TreeGrafter"/>
</dbReference>
<dbReference type="AlphaFoldDB" id="A0AAN7P6F7"/>
<evidence type="ECO:0000313" key="4">
    <source>
        <dbReference type="Proteomes" id="UP001353858"/>
    </source>
</evidence>
<gene>
    <name evidence="3" type="ORF">RN001_009294</name>
</gene>
<dbReference type="SUPFAM" id="SSF54236">
    <property type="entry name" value="Ubiquitin-like"/>
    <property type="match status" value="2"/>
</dbReference>
<feature type="compositionally biased region" description="Basic and acidic residues" evidence="1">
    <location>
        <begin position="226"/>
        <end position="246"/>
    </location>
</feature>
<comment type="caution">
    <text evidence="3">The sequence shown here is derived from an EMBL/GenBank/DDBJ whole genome shotgun (WGS) entry which is preliminary data.</text>
</comment>
<dbReference type="Gene3D" id="3.10.20.90">
    <property type="entry name" value="Phosphatidylinositol 3-kinase Catalytic Subunit, Chain A, domain 1"/>
    <property type="match status" value="2"/>
</dbReference>
<dbReference type="PROSITE" id="PS50033">
    <property type="entry name" value="UBX"/>
    <property type="match status" value="1"/>
</dbReference>
<dbReference type="Pfam" id="PF11470">
    <property type="entry name" value="TUG-UBL1"/>
    <property type="match status" value="1"/>
</dbReference>
<accession>A0AAN7P6F7</accession>
<dbReference type="GO" id="GO:0005634">
    <property type="term" value="C:nucleus"/>
    <property type="evidence" value="ECO:0007669"/>
    <property type="project" value="TreeGrafter"/>
</dbReference>
<evidence type="ECO:0000259" key="2">
    <source>
        <dbReference type="PROSITE" id="PS50033"/>
    </source>
</evidence>
<dbReference type="PANTHER" id="PTHR46467">
    <property type="entry name" value="TETHER CONTAINING UBX DOMAIN FOR GLUT4"/>
    <property type="match status" value="1"/>
</dbReference>
<dbReference type="Pfam" id="PF00789">
    <property type="entry name" value="UBX"/>
    <property type="match status" value="1"/>
</dbReference>
<reference evidence="4" key="1">
    <citation type="submission" date="2023-01" db="EMBL/GenBank/DDBJ databases">
        <title>Key to firefly adult light organ development and bioluminescence: homeobox transcription factors regulate luciferase expression and transportation to peroxisome.</title>
        <authorList>
            <person name="Fu X."/>
        </authorList>
    </citation>
    <scope>NUCLEOTIDE SEQUENCE [LARGE SCALE GENOMIC DNA]</scope>
</reference>
<dbReference type="InterPro" id="IPR029071">
    <property type="entry name" value="Ubiquitin-like_domsf"/>
</dbReference>
<protein>
    <recommendedName>
        <fullName evidence="2">UBX domain-containing protein</fullName>
    </recommendedName>
</protein>
<dbReference type="CDD" id="cd16118">
    <property type="entry name" value="UBX2_UBXN9"/>
    <property type="match status" value="1"/>
</dbReference>
<dbReference type="GO" id="GO:0005737">
    <property type="term" value="C:cytoplasm"/>
    <property type="evidence" value="ECO:0007669"/>
    <property type="project" value="TreeGrafter"/>
</dbReference>
<proteinExistence type="predicted"/>
<feature type="region of interest" description="Disordered" evidence="1">
    <location>
        <begin position="194"/>
        <end position="259"/>
    </location>
</feature>
<feature type="region of interest" description="Disordered" evidence="1">
    <location>
        <begin position="459"/>
        <end position="517"/>
    </location>
</feature>
<keyword evidence="4" id="KW-1185">Reference proteome</keyword>
<dbReference type="EMBL" id="JARPUR010000004">
    <property type="protein sequence ID" value="KAK4876788.1"/>
    <property type="molecule type" value="Genomic_DNA"/>
</dbReference>
<dbReference type="Proteomes" id="UP001353858">
    <property type="component" value="Unassembled WGS sequence"/>
</dbReference>
<dbReference type="InterPro" id="IPR059238">
    <property type="entry name" value="UBX1_UBXN9"/>
</dbReference>
<feature type="domain" description="UBX" evidence="2">
    <location>
        <begin position="348"/>
        <end position="423"/>
    </location>
</feature>
<dbReference type="GO" id="GO:0042593">
    <property type="term" value="P:glucose homeostasis"/>
    <property type="evidence" value="ECO:0007669"/>
    <property type="project" value="TreeGrafter"/>
</dbReference>
<dbReference type="InterPro" id="IPR021569">
    <property type="entry name" value="TUG-UBL1"/>
</dbReference>
<dbReference type="GO" id="GO:0012506">
    <property type="term" value="C:vesicle membrane"/>
    <property type="evidence" value="ECO:0007669"/>
    <property type="project" value="TreeGrafter"/>
</dbReference>
<dbReference type="PANTHER" id="PTHR46467:SF1">
    <property type="entry name" value="TETHER CONTAINING UBX DOMAIN FOR GLUT4"/>
    <property type="match status" value="1"/>
</dbReference>
<evidence type="ECO:0000313" key="3">
    <source>
        <dbReference type="EMBL" id="KAK4876788.1"/>
    </source>
</evidence>
<organism evidence="3 4">
    <name type="scientific">Aquatica leii</name>
    <dbReference type="NCBI Taxonomy" id="1421715"/>
    <lineage>
        <taxon>Eukaryota</taxon>
        <taxon>Metazoa</taxon>
        <taxon>Ecdysozoa</taxon>
        <taxon>Arthropoda</taxon>
        <taxon>Hexapoda</taxon>
        <taxon>Insecta</taxon>
        <taxon>Pterygota</taxon>
        <taxon>Neoptera</taxon>
        <taxon>Endopterygota</taxon>
        <taxon>Coleoptera</taxon>
        <taxon>Polyphaga</taxon>
        <taxon>Elateriformia</taxon>
        <taxon>Elateroidea</taxon>
        <taxon>Lampyridae</taxon>
        <taxon>Luciolinae</taxon>
        <taxon>Aquatica</taxon>
    </lineage>
</organism>
<feature type="compositionally biased region" description="Low complexity" evidence="1">
    <location>
        <begin position="469"/>
        <end position="487"/>
    </location>
</feature>
<name>A0AAN7P6F7_9COLE</name>